<dbReference type="Pfam" id="PF00117">
    <property type="entry name" value="GATase"/>
    <property type="match status" value="1"/>
</dbReference>
<dbReference type="FunFam" id="3.40.1030.10:FF:000002">
    <property type="entry name" value="Anthranilate phosphoribosyltransferase"/>
    <property type="match status" value="1"/>
</dbReference>
<protein>
    <recommendedName>
        <fullName evidence="16">Anthranilate phosphoribosyltransferase</fullName>
        <ecNumber evidence="16">2.4.2.18</ecNumber>
    </recommendedName>
</protein>
<dbReference type="RefSeq" id="WP_000763535.1">
    <property type="nucleotide sequence ID" value="NZ_AP021998.1"/>
</dbReference>
<feature type="binding site" evidence="16">
    <location>
        <position position="309"/>
    </location>
    <ligand>
        <name>anthranilate</name>
        <dbReference type="ChEBI" id="CHEBI:16567"/>
        <label>1</label>
    </ligand>
</feature>
<evidence type="ECO:0000256" key="14">
    <source>
        <dbReference type="ARBA" id="ARBA00056601"/>
    </source>
</evidence>
<feature type="binding site" evidence="16">
    <location>
        <position position="364"/>
    </location>
    <ligand>
        <name>anthranilate</name>
        <dbReference type="ChEBI" id="CHEBI:16567"/>
        <label>2</label>
    </ligand>
</feature>
<evidence type="ECO:0000256" key="7">
    <source>
        <dbReference type="ARBA" id="ARBA00022822"/>
    </source>
</evidence>
<evidence type="ECO:0000256" key="15">
    <source>
        <dbReference type="ARBA" id="ARBA00061188"/>
    </source>
</evidence>
<evidence type="ECO:0000256" key="1">
    <source>
        <dbReference type="ARBA" id="ARBA00004873"/>
    </source>
</evidence>
<evidence type="ECO:0000256" key="5">
    <source>
        <dbReference type="ARBA" id="ARBA00022676"/>
    </source>
</evidence>
<feature type="binding site" evidence="16">
    <location>
        <begin position="306"/>
        <end position="314"/>
    </location>
    <ligand>
        <name>5-phospho-alpha-D-ribose 1-diphosphate</name>
        <dbReference type="ChEBI" id="CHEBI:58017"/>
    </ligand>
</feature>
<dbReference type="PANTHER" id="PTHR43285:SF2">
    <property type="entry name" value="ANTHRANILATE PHOSPHORIBOSYLTRANSFERASE"/>
    <property type="match status" value="1"/>
</dbReference>
<dbReference type="HAMAP" id="MF_00211">
    <property type="entry name" value="TrpD"/>
    <property type="match status" value="1"/>
</dbReference>
<keyword evidence="8" id="KW-0315">Glutamine amidotransferase</keyword>
<dbReference type="AlphaFoldDB" id="A0A066SZD6"/>
<dbReference type="InterPro" id="IPR017926">
    <property type="entry name" value="GATASE"/>
</dbReference>
<dbReference type="InterPro" id="IPR000312">
    <property type="entry name" value="Glycosyl_Trfase_fam3"/>
</dbReference>
<dbReference type="PROSITE" id="PS51273">
    <property type="entry name" value="GATASE_TYPE_1"/>
    <property type="match status" value="1"/>
</dbReference>
<dbReference type="PRINTS" id="PR00097">
    <property type="entry name" value="ANTSNTHASEII"/>
</dbReference>
<feature type="binding site" evidence="16">
    <location>
        <begin position="288"/>
        <end position="291"/>
    </location>
    <ligand>
        <name>5-phospho-alpha-D-ribose 1-diphosphate</name>
        <dbReference type="ChEBI" id="CHEBI:58017"/>
    </ligand>
</feature>
<dbReference type="CDD" id="cd01743">
    <property type="entry name" value="GATase1_Anthranilate_Synthase"/>
    <property type="match status" value="1"/>
</dbReference>
<keyword evidence="5 16" id="KW-0328">Glycosyltransferase</keyword>
<evidence type="ECO:0000256" key="6">
    <source>
        <dbReference type="ARBA" id="ARBA00022679"/>
    </source>
</evidence>
<dbReference type="InterPro" id="IPR005940">
    <property type="entry name" value="Anthranilate_Pribosyl_Tfrase"/>
</dbReference>
<dbReference type="NCBIfam" id="TIGR00566">
    <property type="entry name" value="trpG_papA"/>
    <property type="match status" value="1"/>
</dbReference>
<dbReference type="InterPro" id="IPR017459">
    <property type="entry name" value="Glycosyl_Trfase_fam3_N_dom"/>
</dbReference>
<dbReference type="PRINTS" id="PR00096">
    <property type="entry name" value="GATASE"/>
</dbReference>
<dbReference type="EMBL" id="ABONVU020000020">
    <property type="protein sequence ID" value="EMJ5256132.1"/>
    <property type="molecule type" value="Genomic_DNA"/>
</dbReference>
<name>A0A066SZD6_ECOLX</name>
<comment type="caution">
    <text evidence="16">Lacks conserved residue(s) required for the propagation of feature annotation.</text>
</comment>
<evidence type="ECO:0000256" key="12">
    <source>
        <dbReference type="ARBA" id="ARBA00047683"/>
    </source>
</evidence>
<evidence type="ECO:0000256" key="2">
    <source>
        <dbReference type="ARBA" id="ARBA00004907"/>
    </source>
</evidence>
<evidence type="ECO:0000256" key="11">
    <source>
        <dbReference type="ARBA" id="ARBA00023268"/>
    </source>
</evidence>
<dbReference type="SUPFAM" id="SSF47648">
    <property type="entry name" value="Nucleoside phosphorylase/phosphoribosyltransferase N-terminal domain"/>
    <property type="match status" value="1"/>
</dbReference>
<comment type="catalytic activity">
    <reaction evidence="12">
        <text>chorismate + L-glutamine = anthranilate + pyruvate + L-glutamate + H(+)</text>
        <dbReference type="Rhea" id="RHEA:21732"/>
        <dbReference type="ChEBI" id="CHEBI:15361"/>
        <dbReference type="ChEBI" id="CHEBI:15378"/>
        <dbReference type="ChEBI" id="CHEBI:16567"/>
        <dbReference type="ChEBI" id="CHEBI:29748"/>
        <dbReference type="ChEBI" id="CHEBI:29985"/>
        <dbReference type="ChEBI" id="CHEBI:58359"/>
        <dbReference type="EC" id="4.1.3.27"/>
    </reaction>
</comment>
<dbReference type="Gene3D" id="1.20.970.10">
    <property type="entry name" value="Transferase, Pyrimidine Nucleoside Phosphorylase, Chain C"/>
    <property type="match status" value="1"/>
</dbReference>
<reference evidence="20" key="4">
    <citation type="submission" date="2024-02" db="EMBL/GenBank/DDBJ databases">
        <authorList>
            <consortium name="Clinical and Environmental Microbiology Branch: Whole genome sequencing antimicrobial resistance pathogens in the healthcare setting"/>
        </authorList>
    </citation>
    <scope>NUCLEOTIDE SEQUENCE</scope>
    <source>
        <strain evidence="20">1924188</strain>
    </source>
</reference>
<dbReference type="NCBIfam" id="NF007073">
    <property type="entry name" value="PRK09522.1"/>
    <property type="match status" value="1"/>
</dbReference>
<reference evidence="21" key="2">
    <citation type="submission" date="2019-12" db="EMBL/GenBank/DDBJ databases">
        <authorList>
            <consortium name="NCBI Pathogen Detection Project"/>
        </authorList>
    </citation>
    <scope>NUCLEOTIDE SEQUENCE</scope>
    <source>
        <strain evidence="21">EC00763</strain>
    </source>
</reference>
<dbReference type="GO" id="GO:0004049">
    <property type="term" value="F:anthranilate synthase activity"/>
    <property type="evidence" value="ECO:0007669"/>
    <property type="project" value="UniProtKB-EC"/>
</dbReference>
<reference evidence="22" key="3">
    <citation type="journal article" date="2023" name="Microorganisms">
        <title>Comparative Genomic Analysis of ST131 Subclade C2 of ESBL-Producing E. coli Isolates from Patients with Recurrent and Sporadic Urinary Tract Infections.</title>
        <authorList>
            <person name="Jaen-Luchoro D."/>
            <person name="Kahnamouei A."/>
            <person name="Yazdanshenas S."/>
            <person name="Lindblom A."/>
            <person name="Samuelsson E."/>
            <person name="Ahren C."/>
            <person name="Karami N."/>
        </authorList>
    </citation>
    <scope>NUCLEOTIDE SEQUENCE</scope>
    <source>
        <strain evidence="22">S7</strain>
    </source>
</reference>
<comment type="similarity">
    <text evidence="16">Belongs to the anthranilate phosphoribosyltransferase family.</text>
</comment>
<organism evidence="21">
    <name type="scientific">Escherichia coli</name>
    <dbReference type="NCBI Taxonomy" id="562"/>
    <lineage>
        <taxon>Bacteria</taxon>
        <taxon>Pseudomonadati</taxon>
        <taxon>Pseudomonadota</taxon>
        <taxon>Gammaproteobacteria</taxon>
        <taxon>Enterobacterales</taxon>
        <taxon>Enterobacteriaceae</taxon>
        <taxon>Escherichia</taxon>
    </lineage>
</organism>
<sequence length="531" mass="56947">MADILLLDNIDSFTYNLADQLRSNGHNVVIYRNHIPAQTLIERLATMSNPVLMLSPGPGVPSEAGCMPELLTRLRGKLPIIGICLGHQAIVEAYGGYVGQAGEILHGKASSIEHDGQAMFAGLTNPLPVARYHSLVGSNIPAGLTINAHFNGMVMAVRHDADRVCGFQFHPESILTTQGARLLEQTLAWAQQKLEQTNTLQPILEKLYQAQTLSQQESHQLFSAVVRGELKPEQLAAALVSMKIRGEHPNEIAGAATALLENAAPFPRPDYLFADIVGTGGDGSNSINISTASAFVAAACGLKVAKHGNRCVSSKSGSSDLLAAFGINLDMNADKSRQALDELGVCFLFAPKYHTGFRHAMPVRQQLKTRTLFNVLGPLINPAHPPLALIGVYSPELVLPIAETLRVLGYQRAAVVHSGGMDEVSLHAPTIVAELHDGEIKSYQLTAEDFGLTPYHQEQLAGGTPEENRDILTRLLQGKGDAAHEAAVAANVAMLMRLHGHEDLQANAQTVLEVLRSGSAYDRVTALAARG</sequence>
<feature type="binding site" evidence="16">
    <location>
        <position position="290"/>
    </location>
    <ligand>
        <name>Mg(2+)</name>
        <dbReference type="ChEBI" id="CHEBI:18420"/>
        <label>1</label>
    </ligand>
</feature>
<evidence type="ECO:0000256" key="13">
    <source>
        <dbReference type="ARBA" id="ARBA00052328"/>
    </source>
</evidence>
<evidence type="ECO:0000259" key="19">
    <source>
        <dbReference type="Pfam" id="PF02885"/>
    </source>
</evidence>
<dbReference type="FunFam" id="3.40.50.880:FF:000021">
    <property type="entry name" value="Anthranilate phosphoribosyltransferase"/>
    <property type="match status" value="1"/>
</dbReference>
<comment type="function">
    <text evidence="14">Part of a heterotetrameric complex that catalyzes the two-step biosynthesis of anthranilate, an intermediate in the biosynthesis of L-tryptophan. In the first step, the glutamine-binding beta subunit (TrpG) of anthranilate synthase (AS) provides the glutamine amidotransferase activity which generates ammonia as a substrate that, along with chorismate, is used in the second step, catalyzed by the large alpha subunit of AS (TrpE) to produce anthranilate. In the absence of TrpG, TrpE can synthesize anthranilate directly from chorismate and high concentrations of ammonia. In addition to synthesizing anthranilate, it also catalyzes the second step of the pathway, the transfer of the phosphoribosyl group of 5-phosphorylribose-1-pyrophosphate (PRPP) to anthranilate.</text>
</comment>
<dbReference type="UniPathway" id="UPA00035">
    <property type="reaction ID" value="UER00041"/>
</dbReference>
<evidence type="ECO:0000256" key="9">
    <source>
        <dbReference type="ARBA" id="ARBA00023141"/>
    </source>
</evidence>
<keyword evidence="7 16" id="KW-0822">Tryptophan biosynthesis</keyword>
<comment type="subunit">
    <text evidence="16">Homodimer.</text>
</comment>
<proteinExistence type="inferred from homology"/>
<comment type="pathway">
    <text evidence="2 16">Amino-acid biosynthesis; L-tryptophan biosynthesis; L-tryptophan from chorismate: step 2/5.</text>
</comment>
<feature type="binding site" evidence="16">
    <location>
        <position position="422"/>
    </location>
    <ligand>
        <name>Mg(2+)</name>
        <dbReference type="ChEBI" id="CHEBI:18420"/>
        <label>2</label>
    </ligand>
</feature>
<dbReference type="Gene3D" id="3.40.1030.10">
    <property type="entry name" value="Nucleoside phosphorylase/phosphoribosyltransferase catalytic domain"/>
    <property type="match status" value="1"/>
</dbReference>
<dbReference type="Proteomes" id="UP001285616">
    <property type="component" value="Unassembled WGS sequence"/>
</dbReference>
<dbReference type="EMBL" id="CP107128">
    <property type="protein sequence ID" value="WLM97980.1"/>
    <property type="molecule type" value="Genomic_DNA"/>
</dbReference>
<dbReference type="FunFam" id="1.20.970.10:FF:000003">
    <property type="entry name" value="Anthranilate phosphoribosyltransferase"/>
    <property type="match status" value="1"/>
</dbReference>
<comment type="pathway">
    <text evidence="1">Amino-acid biosynthesis; L-tryptophan biosynthesis; L-tryptophan from chorismate: step 1/5.</text>
</comment>
<keyword evidence="16" id="KW-0479">Metal-binding</keyword>
<feature type="binding site" evidence="16">
    <location>
        <begin position="281"/>
        <end position="282"/>
    </location>
    <ligand>
        <name>5-phospho-alpha-D-ribose 1-diphosphate</name>
        <dbReference type="ChEBI" id="CHEBI:58017"/>
    </ligand>
</feature>
<feature type="binding site" evidence="16">
    <location>
        <position position="278"/>
    </location>
    <ligand>
        <name>5-phospho-alpha-D-ribose 1-diphosphate</name>
        <dbReference type="ChEBI" id="CHEBI:58017"/>
    </ligand>
</feature>
<evidence type="ECO:0000256" key="8">
    <source>
        <dbReference type="ARBA" id="ARBA00022962"/>
    </source>
</evidence>
<keyword evidence="11" id="KW-0511">Multifunctional enzyme</keyword>
<feature type="binding site" evidence="16">
    <location>
        <position position="278"/>
    </location>
    <ligand>
        <name>anthranilate</name>
        <dbReference type="ChEBI" id="CHEBI:16567"/>
        <label>1</label>
    </ligand>
</feature>
<dbReference type="Pfam" id="PF02885">
    <property type="entry name" value="Glycos_trans_3N"/>
    <property type="match status" value="1"/>
</dbReference>
<evidence type="ECO:0000259" key="17">
    <source>
        <dbReference type="Pfam" id="PF00117"/>
    </source>
</evidence>
<dbReference type="InterPro" id="IPR006221">
    <property type="entry name" value="TrpG/PapA_dom"/>
</dbReference>
<dbReference type="Proteomes" id="UP001180189">
    <property type="component" value="Chromosome"/>
</dbReference>
<comment type="similarity">
    <text evidence="15">In the C-terminal section; belongs to the anthranilate phosphoribosyltransferase family.</text>
</comment>
<keyword evidence="9 16" id="KW-0057">Aromatic amino acid biosynthesis</keyword>
<feature type="binding site" evidence="16">
    <location>
        <position position="423"/>
    </location>
    <ligand>
        <name>Mg(2+)</name>
        <dbReference type="ChEBI" id="CHEBI:18420"/>
        <label>1</label>
    </ligand>
</feature>
<keyword evidence="6 16" id="KW-0808">Transferase</keyword>
<evidence type="ECO:0000256" key="16">
    <source>
        <dbReference type="HAMAP-Rule" id="MF_00211"/>
    </source>
</evidence>
<evidence type="ECO:0000256" key="3">
    <source>
        <dbReference type="ARBA" id="ARBA00022533"/>
    </source>
</evidence>
<evidence type="ECO:0000256" key="10">
    <source>
        <dbReference type="ARBA" id="ARBA00023239"/>
    </source>
</evidence>
<dbReference type="EMBL" id="DABBJX010000016">
    <property type="protein sequence ID" value="HAH4525387.1"/>
    <property type="molecule type" value="Genomic_DNA"/>
</dbReference>
<dbReference type="Gene3D" id="3.40.50.880">
    <property type="match status" value="1"/>
</dbReference>
<feature type="domain" description="Glycosyl transferase family 3 N-terminal" evidence="19">
    <location>
        <begin position="201"/>
        <end position="263"/>
    </location>
</feature>
<dbReference type="GO" id="GO:0004048">
    <property type="term" value="F:anthranilate phosphoribosyltransferase activity"/>
    <property type="evidence" value="ECO:0007669"/>
    <property type="project" value="UniProtKB-UniRule"/>
</dbReference>
<dbReference type="GO" id="GO:0005829">
    <property type="term" value="C:cytosol"/>
    <property type="evidence" value="ECO:0007669"/>
    <property type="project" value="TreeGrafter"/>
</dbReference>
<dbReference type="Pfam" id="PF00591">
    <property type="entry name" value="Glycos_transf_3"/>
    <property type="match status" value="1"/>
</dbReference>
<dbReference type="SUPFAM" id="SSF52317">
    <property type="entry name" value="Class I glutamine amidotransferase-like"/>
    <property type="match status" value="1"/>
</dbReference>
<gene>
    <name evidence="16 21" type="primary">trpD</name>
    <name evidence="21" type="ORF">GRC73_15420</name>
    <name evidence="22" type="ORF">OGM49_11150</name>
    <name evidence="20" type="ORF">R8O40_004448</name>
</gene>
<dbReference type="InterPro" id="IPR035902">
    <property type="entry name" value="Nuc_phospho_transferase"/>
</dbReference>
<keyword evidence="16" id="KW-0460">Magnesium</keyword>
<dbReference type="GO" id="GO:0000162">
    <property type="term" value="P:L-tryptophan biosynthetic process"/>
    <property type="evidence" value="ECO:0007669"/>
    <property type="project" value="UniProtKB-UniRule"/>
</dbReference>
<dbReference type="InterPro" id="IPR036320">
    <property type="entry name" value="Glycosyl_Trfase_fam3_N_dom_sf"/>
</dbReference>
<feature type="binding site" evidence="16">
    <location>
        <position position="318"/>
    </location>
    <ligand>
        <name>5-phospho-alpha-D-ribose 1-diphosphate</name>
        <dbReference type="ChEBI" id="CHEBI:58017"/>
    </ligand>
</feature>
<feature type="domain" description="Glycosyl transferase family 3" evidence="18">
    <location>
        <begin position="273"/>
        <end position="521"/>
    </location>
</feature>
<feature type="binding site" evidence="16">
    <location>
        <position position="286"/>
    </location>
    <ligand>
        <name>5-phospho-alpha-D-ribose 1-diphosphate</name>
        <dbReference type="ChEBI" id="CHEBI:58017"/>
    </ligand>
</feature>
<keyword evidence="10 21" id="KW-0456">Lyase</keyword>
<evidence type="ECO:0000256" key="4">
    <source>
        <dbReference type="ARBA" id="ARBA00022605"/>
    </source>
</evidence>
<comment type="function">
    <text evidence="16">Catalyzes the transfer of the phosphoribosyl group of 5-phosphorylribose-1-pyrophosphate (PRPP) to anthranilate to yield N-(5'-phosphoribosyl)-anthranilate (PRA).</text>
</comment>
<comment type="cofactor">
    <cofactor evidence="16">
        <name>Mg(2+)</name>
        <dbReference type="ChEBI" id="CHEBI:18420"/>
    </cofactor>
    <text evidence="16">Binds 2 magnesium ions per monomer.</text>
</comment>
<dbReference type="NCBIfam" id="TIGR01245">
    <property type="entry name" value="trpD"/>
    <property type="match status" value="1"/>
</dbReference>
<keyword evidence="3" id="KW-0021">Allosteric enzyme</keyword>
<evidence type="ECO:0000313" key="22">
    <source>
        <dbReference type="EMBL" id="WLM97980.1"/>
    </source>
</evidence>
<keyword evidence="4 16" id="KW-0028">Amino-acid biosynthesis</keyword>
<dbReference type="GO" id="GO:0000287">
    <property type="term" value="F:magnesium ion binding"/>
    <property type="evidence" value="ECO:0007669"/>
    <property type="project" value="UniProtKB-UniRule"/>
</dbReference>
<feature type="binding site" evidence="16">
    <location>
        <position position="423"/>
    </location>
    <ligand>
        <name>Mg(2+)</name>
        <dbReference type="ChEBI" id="CHEBI:18420"/>
        <label>2</label>
    </ligand>
</feature>
<dbReference type="SUPFAM" id="SSF52418">
    <property type="entry name" value="Nucleoside phosphorylase/phosphoribosyltransferase catalytic domain"/>
    <property type="match status" value="1"/>
</dbReference>
<feature type="domain" description="Glutamine amidotransferase" evidence="17">
    <location>
        <begin position="5"/>
        <end position="186"/>
    </location>
</feature>
<evidence type="ECO:0000313" key="21">
    <source>
        <dbReference type="EMBL" id="HAH4525387.1"/>
    </source>
</evidence>
<dbReference type="PANTHER" id="PTHR43285">
    <property type="entry name" value="ANTHRANILATE PHOSPHORIBOSYLTRANSFERASE"/>
    <property type="match status" value="1"/>
</dbReference>
<dbReference type="PRINTS" id="PR00099">
    <property type="entry name" value="CPSGATASE"/>
</dbReference>
<evidence type="ECO:0000259" key="18">
    <source>
        <dbReference type="Pfam" id="PF00591"/>
    </source>
</evidence>
<evidence type="ECO:0000313" key="20">
    <source>
        <dbReference type="EMBL" id="EMJ5256132.1"/>
    </source>
</evidence>
<reference evidence="21" key="1">
    <citation type="journal article" date="2018" name="Genome Biol.">
        <title>SKESA: strategic k-mer extension for scrupulous assemblies.</title>
        <authorList>
            <person name="Souvorov A."/>
            <person name="Agarwala R."/>
            <person name="Lipman D.J."/>
        </authorList>
    </citation>
    <scope>NUCLEOTIDE SEQUENCE [LARGE SCALE GENOMIC DNA]</scope>
    <source>
        <strain evidence="21">EC00763</strain>
    </source>
</reference>
<dbReference type="InterPro" id="IPR029062">
    <property type="entry name" value="Class_I_gatase-like"/>
</dbReference>
<comment type="catalytic activity">
    <reaction evidence="13 16">
        <text>N-(5-phospho-beta-D-ribosyl)anthranilate + diphosphate = 5-phospho-alpha-D-ribose 1-diphosphate + anthranilate</text>
        <dbReference type="Rhea" id="RHEA:11768"/>
        <dbReference type="ChEBI" id="CHEBI:16567"/>
        <dbReference type="ChEBI" id="CHEBI:18277"/>
        <dbReference type="ChEBI" id="CHEBI:33019"/>
        <dbReference type="ChEBI" id="CHEBI:58017"/>
        <dbReference type="EC" id="2.4.2.18"/>
    </reaction>
</comment>
<dbReference type="EC" id="2.4.2.18" evidence="16"/>
<accession>A0A066SZD6</accession>